<dbReference type="PROSITE" id="PS50847">
    <property type="entry name" value="GRAM_POS_ANCHORING"/>
    <property type="match status" value="1"/>
</dbReference>
<dbReference type="EMBL" id="AEVB01000025">
    <property type="protein sequence ID" value="EFW88991.1"/>
    <property type="molecule type" value="Genomic_DNA"/>
</dbReference>
<sequence>MYDIEPEDAYGHAVSPNQQVQIILPIDVGKTVAKVFFLLENAQPQALNFREITKIVEGQVVTFVIFDVEHFSQYGIIYKTQAAENKTLVEFSYVSQIAATVQNHAAVRGEDTSESFENLQKVAVVENSTLALPKTGQKDSKVLTFTGILSLASLAVLEVKRRKKNQ</sequence>
<accession>E8JP97</accession>
<dbReference type="NCBIfam" id="TIGR01167">
    <property type="entry name" value="LPXTG_anchor"/>
    <property type="match status" value="1"/>
</dbReference>
<keyword evidence="2" id="KW-0964">Secreted</keyword>
<evidence type="ECO:0000313" key="7">
    <source>
        <dbReference type="Proteomes" id="UP000005699"/>
    </source>
</evidence>
<dbReference type="HOGENOM" id="CLU_1601767_0_0_9"/>
<evidence type="ECO:0000313" key="6">
    <source>
        <dbReference type="EMBL" id="EFW88991.1"/>
    </source>
</evidence>
<dbReference type="Pfam" id="PF00746">
    <property type="entry name" value="Gram_pos_anchor"/>
    <property type="match status" value="1"/>
</dbReference>
<organism evidence="6 7">
    <name type="scientific">Streptococcus equinus ATCC 9812</name>
    <dbReference type="NCBI Taxonomy" id="525379"/>
    <lineage>
        <taxon>Bacteria</taxon>
        <taxon>Bacillati</taxon>
        <taxon>Bacillota</taxon>
        <taxon>Bacilli</taxon>
        <taxon>Lactobacillales</taxon>
        <taxon>Streptococcaceae</taxon>
        <taxon>Streptococcus</taxon>
    </lineage>
</organism>
<evidence type="ECO:0000256" key="4">
    <source>
        <dbReference type="ARBA" id="ARBA00023088"/>
    </source>
</evidence>
<evidence type="ECO:0000259" key="5">
    <source>
        <dbReference type="PROSITE" id="PS50847"/>
    </source>
</evidence>
<keyword evidence="3" id="KW-0732">Signal</keyword>
<gene>
    <name evidence="6" type="ORF">HMPREF0819_0820</name>
</gene>
<evidence type="ECO:0000256" key="3">
    <source>
        <dbReference type="ARBA" id="ARBA00022729"/>
    </source>
</evidence>
<evidence type="ECO:0000256" key="1">
    <source>
        <dbReference type="ARBA" id="ARBA00022512"/>
    </source>
</evidence>
<name>E8JP97_STREI</name>
<protein>
    <submittedName>
        <fullName evidence="6">LPXTG-motif cell wall anchor domain protein</fullName>
    </submittedName>
</protein>
<dbReference type="AlphaFoldDB" id="E8JP97"/>
<proteinExistence type="predicted"/>
<evidence type="ECO:0000256" key="2">
    <source>
        <dbReference type="ARBA" id="ARBA00022525"/>
    </source>
</evidence>
<reference evidence="6 7" key="1">
    <citation type="submission" date="2010-12" db="EMBL/GenBank/DDBJ databases">
        <authorList>
            <person name="Muzny D."/>
            <person name="Qin X."/>
            <person name="Deng J."/>
            <person name="Jiang H."/>
            <person name="Liu Y."/>
            <person name="Qu J."/>
            <person name="Song X.-Z."/>
            <person name="Zhang L."/>
            <person name="Thornton R."/>
            <person name="Coyle M."/>
            <person name="Francisco L."/>
            <person name="Jackson L."/>
            <person name="Javaid M."/>
            <person name="Korchina V."/>
            <person name="Kovar C."/>
            <person name="Mata R."/>
            <person name="Mathew T."/>
            <person name="Ngo R."/>
            <person name="Nguyen L."/>
            <person name="Nguyen N."/>
            <person name="Okwuonu G."/>
            <person name="Ongeri F."/>
            <person name="Pham C."/>
            <person name="Simmons D."/>
            <person name="Wilczek-Boney K."/>
            <person name="Hale W."/>
            <person name="Jakkamsetti A."/>
            <person name="Pham P."/>
            <person name="Ruth R."/>
            <person name="San Lucas F."/>
            <person name="Warren J."/>
            <person name="Zhang J."/>
            <person name="Zhao Z."/>
            <person name="Zhou C."/>
            <person name="Zhu D."/>
            <person name="Lee S."/>
            <person name="Bess C."/>
            <person name="Blankenburg K."/>
            <person name="Forbes L."/>
            <person name="Fu Q."/>
            <person name="Gubbala S."/>
            <person name="Hirani K."/>
            <person name="Jayaseelan J.C."/>
            <person name="Lara F."/>
            <person name="Munidasa M."/>
            <person name="Palculict T."/>
            <person name="Patil S."/>
            <person name="Pu L.-L."/>
            <person name="Saada N."/>
            <person name="Tang L."/>
            <person name="Weissenberger G."/>
            <person name="Zhu Y."/>
            <person name="Hemphill L."/>
            <person name="Shang Y."/>
            <person name="Youmans B."/>
            <person name="Ayvaz T."/>
            <person name="Ross M."/>
            <person name="Santibanez J."/>
            <person name="Aqrawi P."/>
            <person name="Gross S."/>
            <person name="Joshi V."/>
            <person name="Fowler G."/>
            <person name="Nazareth L."/>
            <person name="Reid J."/>
            <person name="Worley K."/>
            <person name="Petrosino J."/>
            <person name="Highlander S."/>
            <person name="Gibbs R."/>
        </authorList>
    </citation>
    <scope>NUCLEOTIDE SEQUENCE [LARGE SCALE GENOMIC DNA]</scope>
    <source>
        <strain evidence="6 7">ATCC 9812</strain>
    </source>
</reference>
<keyword evidence="4" id="KW-0572">Peptidoglycan-anchor</keyword>
<keyword evidence="1" id="KW-0134">Cell wall</keyword>
<dbReference type="Proteomes" id="UP000005699">
    <property type="component" value="Unassembled WGS sequence"/>
</dbReference>
<feature type="domain" description="Gram-positive cocci surface proteins LPxTG" evidence="5">
    <location>
        <begin position="132"/>
        <end position="166"/>
    </location>
</feature>
<dbReference type="InterPro" id="IPR019931">
    <property type="entry name" value="LPXTG_anchor"/>
</dbReference>
<comment type="caution">
    <text evidence="6">The sequence shown here is derived from an EMBL/GenBank/DDBJ whole genome shotgun (WGS) entry which is preliminary data.</text>
</comment>